<keyword evidence="3" id="KW-1185">Reference proteome</keyword>
<name>A0A8J3L950_9ACTN</name>
<gene>
    <name evidence="2" type="ORF">Cme02nite_28570</name>
</gene>
<evidence type="ECO:0000313" key="2">
    <source>
        <dbReference type="EMBL" id="GIG14525.1"/>
    </source>
</evidence>
<keyword evidence="1" id="KW-0472">Membrane</keyword>
<sequence>MDDLIRAALLDMAKHSPDAATVRAGTNARMRQLRQRRAVLAVAGVAAVASATPLVVRDRPQAGPTSGSLLPPAFPDLPVGPGNVGVAIRHHPTWLPDGFVESARQAVLSAQPTYTAREWSAPGDHPESTVAPRISVSHQSAASPWHPRRSDRQGKKVTVNGADGLAWSDGDDVELEWPSADGGFLRVSLHAVRPGLATARRIAESVVADDVTIMECALAFGWLPPDLVGSAILARSTTDGSGRPSVSAWNQELMLTGGRLWIMCGTATDQWELDSRGRAATVRGLPGRVNPDGDELWVRLPDGRHLLASTQRGAVPFARLVKVMEHIRLGPLPNVAWIGSR</sequence>
<dbReference type="RefSeq" id="WP_166377861.1">
    <property type="nucleotide sequence ID" value="NZ_BAAATT010000007.1"/>
</dbReference>
<keyword evidence="1" id="KW-1133">Transmembrane helix</keyword>
<feature type="transmembrane region" description="Helical" evidence="1">
    <location>
        <begin position="38"/>
        <end position="56"/>
    </location>
</feature>
<evidence type="ECO:0000313" key="3">
    <source>
        <dbReference type="Proteomes" id="UP000660339"/>
    </source>
</evidence>
<comment type="caution">
    <text evidence="2">The sequence shown here is derived from an EMBL/GenBank/DDBJ whole genome shotgun (WGS) entry which is preliminary data.</text>
</comment>
<protein>
    <submittedName>
        <fullName evidence="2">Uncharacterized protein</fullName>
    </submittedName>
</protein>
<accession>A0A8J3L950</accession>
<evidence type="ECO:0000256" key="1">
    <source>
        <dbReference type="SAM" id="Phobius"/>
    </source>
</evidence>
<dbReference type="EMBL" id="BONJ01000014">
    <property type="protein sequence ID" value="GIG14525.1"/>
    <property type="molecule type" value="Genomic_DNA"/>
</dbReference>
<organism evidence="2 3">
    <name type="scientific">Catellatospora methionotrophica</name>
    <dbReference type="NCBI Taxonomy" id="121620"/>
    <lineage>
        <taxon>Bacteria</taxon>
        <taxon>Bacillati</taxon>
        <taxon>Actinomycetota</taxon>
        <taxon>Actinomycetes</taxon>
        <taxon>Micromonosporales</taxon>
        <taxon>Micromonosporaceae</taxon>
        <taxon>Catellatospora</taxon>
    </lineage>
</organism>
<keyword evidence="1" id="KW-0812">Transmembrane</keyword>
<reference evidence="2" key="1">
    <citation type="submission" date="2021-01" db="EMBL/GenBank/DDBJ databases">
        <title>Whole genome shotgun sequence of Catellatospora methionotrophica NBRC 14553.</title>
        <authorList>
            <person name="Komaki H."/>
            <person name="Tamura T."/>
        </authorList>
    </citation>
    <scope>NUCLEOTIDE SEQUENCE</scope>
    <source>
        <strain evidence="2">NBRC 14553</strain>
    </source>
</reference>
<dbReference type="AlphaFoldDB" id="A0A8J3L950"/>
<dbReference type="Proteomes" id="UP000660339">
    <property type="component" value="Unassembled WGS sequence"/>
</dbReference>
<proteinExistence type="predicted"/>